<dbReference type="EMBL" id="CAMXCT020000113">
    <property type="protein sequence ID" value="CAL1127393.1"/>
    <property type="molecule type" value="Genomic_DNA"/>
</dbReference>
<dbReference type="SUPFAM" id="SSF47473">
    <property type="entry name" value="EF-hand"/>
    <property type="match status" value="1"/>
</dbReference>
<evidence type="ECO:0000313" key="6">
    <source>
        <dbReference type="Proteomes" id="UP001152797"/>
    </source>
</evidence>
<comment type="caution">
    <text evidence="4">The sequence shown here is derived from an EMBL/GenBank/DDBJ whole genome shotgun (WGS) entry which is preliminary data.</text>
</comment>
<name>A0A9P1BKB8_9DINO</name>
<dbReference type="CDD" id="cd00051">
    <property type="entry name" value="EFh"/>
    <property type="match status" value="1"/>
</dbReference>
<keyword evidence="5" id="KW-0808">Transferase</keyword>
<feature type="domain" description="EF-hand" evidence="3">
    <location>
        <begin position="183"/>
        <end position="218"/>
    </location>
</feature>
<evidence type="ECO:0000256" key="1">
    <source>
        <dbReference type="ARBA" id="ARBA00022837"/>
    </source>
</evidence>
<dbReference type="EMBL" id="CAMXCT010000113">
    <property type="protein sequence ID" value="CAI3974018.1"/>
    <property type="molecule type" value="Genomic_DNA"/>
</dbReference>
<dbReference type="AlphaFoldDB" id="A0A9P1BKB8"/>
<sequence>MFCQESKKYRPMPALFQLPDTRLQPPSPSKFSPLAAHPLSTAAQAEDPRRTTGMLNRRSTLPALLDVNSEALMLSRQLHLDFHEVKCVVQELRRDTKRKSNGGMDLPTFRQMMLRVFGLEEINEFVLQDAYDQCQAVAGPIDSRKFMTWYRDHIFNLQASKAHADSGDDLTLDLAKKHQISCIDLDKVKLKFDHFDVDKSGVIDFQEFEAMMYELLHCHSRWVVINPALGRCVYHTPGKSDLPRNRLNRFWHEADIDGNGVIDFEEFTEWYLKYFSEASNNGPVEAFYASYMPDEPLGEGKWDSEAQWCFFTRGQRQQSSNTSGRVLKLLANITTFY</sequence>
<evidence type="ECO:0000313" key="4">
    <source>
        <dbReference type="EMBL" id="CAI3974018.1"/>
    </source>
</evidence>
<dbReference type="Proteomes" id="UP001152797">
    <property type="component" value="Unassembled WGS sequence"/>
</dbReference>
<evidence type="ECO:0000313" key="5">
    <source>
        <dbReference type="EMBL" id="CAL4761330.1"/>
    </source>
</evidence>
<dbReference type="Pfam" id="PF13499">
    <property type="entry name" value="EF-hand_7"/>
    <property type="match status" value="1"/>
</dbReference>
<dbReference type="InterPro" id="IPR002048">
    <property type="entry name" value="EF_hand_dom"/>
</dbReference>
<accession>A0A9P1BKB8</accession>
<feature type="domain" description="EF-hand" evidence="3">
    <location>
        <begin position="242"/>
        <end position="277"/>
    </location>
</feature>
<reference evidence="5 6" key="2">
    <citation type="submission" date="2024-05" db="EMBL/GenBank/DDBJ databases">
        <authorList>
            <person name="Chen Y."/>
            <person name="Shah S."/>
            <person name="Dougan E. K."/>
            <person name="Thang M."/>
            <person name="Chan C."/>
        </authorList>
    </citation>
    <scope>NUCLEOTIDE SEQUENCE [LARGE SCALE GENOMIC DNA]</scope>
</reference>
<feature type="region of interest" description="Disordered" evidence="2">
    <location>
        <begin position="14"/>
        <end position="51"/>
    </location>
</feature>
<proteinExistence type="predicted"/>
<keyword evidence="1" id="KW-0106">Calcium</keyword>
<dbReference type="PROSITE" id="PS00018">
    <property type="entry name" value="EF_HAND_1"/>
    <property type="match status" value="2"/>
</dbReference>
<dbReference type="InterPro" id="IPR011992">
    <property type="entry name" value="EF-hand-dom_pair"/>
</dbReference>
<keyword evidence="5" id="KW-0418">Kinase</keyword>
<dbReference type="GO" id="GO:0005509">
    <property type="term" value="F:calcium ion binding"/>
    <property type="evidence" value="ECO:0007669"/>
    <property type="project" value="InterPro"/>
</dbReference>
<dbReference type="PROSITE" id="PS50222">
    <property type="entry name" value="EF_HAND_2"/>
    <property type="match status" value="2"/>
</dbReference>
<protein>
    <submittedName>
        <fullName evidence="5">Calcium-dependent protein kinase 19</fullName>
    </submittedName>
</protein>
<dbReference type="Gene3D" id="1.10.238.10">
    <property type="entry name" value="EF-hand"/>
    <property type="match status" value="1"/>
</dbReference>
<keyword evidence="6" id="KW-1185">Reference proteome</keyword>
<dbReference type="EMBL" id="CAMXCT030000113">
    <property type="protein sequence ID" value="CAL4761330.1"/>
    <property type="molecule type" value="Genomic_DNA"/>
</dbReference>
<evidence type="ECO:0000259" key="3">
    <source>
        <dbReference type="PROSITE" id="PS50222"/>
    </source>
</evidence>
<dbReference type="GO" id="GO:0016301">
    <property type="term" value="F:kinase activity"/>
    <property type="evidence" value="ECO:0007669"/>
    <property type="project" value="UniProtKB-KW"/>
</dbReference>
<organism evidence="4">
    <name type="scientific">Cladocopium goreaui</name>
    <dbReference type="NCBI Taxonomy" id="2562237"/>
    <lineage>
        <taxon>Eukaryota</taxon>
        <taxon>Sar</taxon>
        <taxon>Alveolata</taxon>
        <taxon>Dinophyceae</taxon>
        <taxon>Suessiales</taxon>
        <taxon>Symbiodiniaceae</taxon>
        <taxon>Cladocopium</taxon>
    </lineage>
</organism>
<dbReference type="OrthoDB" id="26525at2759"/>
<dbReference type="InterPro" id="IPR018247">
    <property type="entry name" value="EF_Hand_1_Ca_BS"/>
</dbReference>
<dbReference type="SMART" id="SM00054">
    <property type="entry name" value="EFh"/>
    <property type="match status" value="2"/>
</dbReference>
<reference evidence="4" key="1">
    <citation type="submission" date="2022-10" db="EMBL/GenBank/DDBJ databases">
        <authorList>
            <person name="Chen Y."/>
            <person name="Dougan E. K."/>
            <person name="Chan C."/>
            <person name="Rhodes N."/>
            <person name="Thang M."/>
        </authorList>
    </citation>
    <scope>NUCLEOTIDE SEQUENCE</scope>
</reference>
<evidence type="ECO:0000256" key="2">
    <source>
        <dbReference type="SAM" id="MobiDB-lite"/>
    </source>
</evidence>
<gene>
    <name evidence="4" type="ORF">C1SCF055_LOCUS2458</name>
</gene>